<accession>A0ACC2GX67</accession>
<reference evidence="1" key="1">
    <citation type="submission" date="2021-05" db="EMBL/GenBank/DDBJ databases">
        <authorList>
            <person name="Pan Q."/>
            <person name="Jouanno E."/>
            <person name="Zahm M."/>
            <person name="Klopp C."/>
            <person name="Cabau C."/>
            <person name="Louis A."/>
            <person name="Berthelot C."/>
            <person name="Parey E."/>
            <person name="Roest Crollius H."/>
            <person name="Montfort J."/>
            <person name="Robinson-Rechavi M."/>
            <person name="Bouchez O."/>
            <person name="Lampietro C."/>
            <person name="Lopez Roques C."/>
            <person name="Donnadieu C."/>
            <person name="Postlethwait J."/>
            <person name="Bobe J."/>
            <person name="Dillon D."/>
            <person name="Chandos A."/>
            <person name="von Hippel F."/>
            <person name="Guiguen Y."/>
        </authorList>
    </citation>
    <scope>NUCLEOTIDE SEQUENCE</scope>
    <source>
        <strain evidence="1">YG-Jan2019</strain>
    </source>
</reference>
<name>A0ACC2GX67_DALPE</name>
<comment type="caution">
    <text evidence="1">The sequence shown here is derived from an EMBL/GenBank/DDBJ whole genome shotgun (WGS) entry which is preliminary data.</text>
</comment>
<protein>
    <submittedName>
        <fullName evidence="1">Uncharacterized protein</fullName>
    </submittedName>
</protein>
<gene>
    <name evidence="1" type="ORF">DPEC_G00102860</name>
</gene>
<organism evidence="1 2">
    <name type="scientific">Dallia pectoralis</name>
    <name type="common">Alaska blackfish</name>
    <dbReference type="NCBI Taxonomy" id="75939"/>
    <lineage>
        <taxon>Eukaryota</taxon>
        <taxon>Metazoa</taxon>
        <taxon>Chordata</taxon>
        <taxon>Craniata</taxon>
        <taxon>Vertebrata</taxon>
        <taxon>Euteleostomi</taxon>
        <taxon>Actinopterygii</taxon>
        <taxon>Neopterygii</taxon>
        <taxon>Teleostei</taxon>
        <taxon>Protacanthopterygii</taxon>
        <taxon>Esociformes</taxon>
        <taxon>Umbridae</taxon>
        <taxon>Dallia</taxon>
    </lineage>
</organism>
<keyword evidence="2" id="KW-1185">Reference proteome</keyword>
<evidence type="ECO:0000313" key="2">
    <source>
        <dbReference type="Proteomes" id="UP001157502"/>
    </source>
</evidence>
<dbReference type="EMBL" id="CM055735">
    <property type="protein sequence ID" value="KAJ8008251.1"/>
    <property type="molecule type" value="Genomic_DNA"/>
</dbReference>
<dbReference type="Proteomes" id="UP001157502">
    <property type="component" value="Chromosome 8"/>
</dbReference>
<sequence length="161" mass="17555">MALLWLAVLYMGSSRVTCPFVSPPCVVLSFHWGRCPTKHSAEATRDPPERRAEKESLLSLAKITPAHPIHSAAVLFFGGYVPKSREQASSLSRHDEDRRGGDPPELRQVSCTPGDFPNPCSVNKAQSLPAKSHLYGEMLEKGKAKGAAVENMSDQMSSAHE</sequence>
<evidence type="ECO:0000313" key="1">
    <source>
        <dbReference type="EMBL" id="KAJ8008251.1"/>
    </source>
</evidence>
<proteinExistence type="predicted"/>